<dbReference type="GO" id="GO:0005794">
    <property type="term" value="C:Golgi apparatus"/>
    <property type="evidence" value="ECO:0007669"/>
    <property type="project" value="TreeGrafter"/>
</dbReference>
<evidence type="ECO:0000256" key="3">
    <source>
        <dbReference type="ARBA" id="ARBA00022989"/>
    </source>
</evidence>
<keyword evidence="4" id="KW-0472">Membrane</keyword>
<evidence type="ECO:0000259" key="6">
    <source>
        <dbReference type="PROSITE" id="PS51380"/>
    </source>
</evidence>
<evidence type="ECO:0000256" key="2">
    <source>
        <dbReference type="ARBA" id="ARBA00022692"/>
    </source>
</evidence>
<feature type="compositionally biased region" description="Low complexity" evidence="5">
    <location>
        <begin position="421"/>
        <end position="434"/>
    </location>
</feature>
<proteinExistence type="predicted"/>
<feature type="region of interest" description="Disordered" evidence="5">
    <location>
        <begin position="278"/>
        <end position="305"/>
    </location>
</feature>
<feature type="compositionally biased region" description="Polar residues" evidence="5">
    <location>
        <begin position="278"/>
        <end position="293"/>
    </location>
</feature>
<feature type="domain" description="EXS" evidence="6">
    <location>
        <begin position="1"/>
        <end position="156"/>
    </location>
</feature>
<dbReference type="PANTHER" id="PTHR10783:SF103">
    <property type="entry name" value="SOLUTE CARRIER FAMILY 53 MEMBER 1"/>
    <property type="match status" value="1"/>
</dbReference>
<sequence>LMVISYIVNTTYLFLWDVIVDWGLLDFKAKDNPGLRDELVYRFRAYYYCAMLEDLIIRFSWILIITFQFSHRAEVEIVRTRVKLICCAVQTPYPGVLTLNPSDLLTLRSLPFPSRRIIWNFFRLENEHLNNCGHYRAVRDIFIVPMHRNTPGTMNKNVMQQVAAAALQNGRVNGQQYTRFNCCLRRDDVGHQPVPEERRSPKNDDAPVKPTLKADARYRDCKTLVSAESKNLWRSFQDVCSKACNEPRRKLGVVVGTTTPSVLCVVGAHCHMHYSAPNTPGSLLRTKPSSPNDKANLRGGVSKELTGGDSQDVYFSDWEYEPRLGEDWSTVRSSSSQGLSIHAAAGATHAVVPGHPCRLTLEAIVNQPPSPLPPVALDRRRRTVHYDEQEMLFNDRPRRASAQATISLQPDRTKGARRTQGSETGESSAAAASTYGTSVVAPTQLYILVPPTSSDSSADNARPSGRGRNPFLAHTFLPLPEAKITGGSSNPSAILSKSRLIFKRLRSVFRIFTNQKENHQELRQQLKSKLLILDSTEAGVHLSAAAGQQRRHLERKCLLRELPVTTADESTVNISGSSEEHKPTTATVLSDNRPGRSERGRCLSTSKISQPTLSSANNCLK</sequence>
<dbReference type="InterPro" id="IPR004342">
    <property type="entry name" value="EXS_C"/>
</dbReference>
<evidence type="ECO:0000256" key="4">
    <source>
        <dbReference type="ARBA" id="ARBA00023136"/>
    </source>
</evidence>
<dbReference type="GO" id="GO:0016036">
    <property type="term" value="P:cellular response to phosphate starvation"/>
    <property type="evidence" value="ECO:0007669"/>
    <property type="project" value="TreeGrafter"/>
</dbReference>
<dbReference type="GO" id="GO:0005886">
    <property type="term" value="C:plasma membrane"/>
    <property type="evidence" value="ECO:0007669"/>
    <property type="project" value="TreeGrafter"/>
</dbReference>
<dbReference type="GO" id="GO:0006817">
    <property type="term" value="P:phosphate ion transport"/>
    <property type="evidence" value="ECO:0007669"/>
    <property type="project" value="TreeGrafter"/>
</dbReference>
<evidence type="ECO:0000313" key="7">
    <source>
        <dbReference type="WBParaSite" id="SSLN_0001966301-mRNA-1"/>
    </source>
</evidence>
<name>A0A183TR45_SCHSO</name>
<feature type="region of interest" description="Disordered" evidence="5">
    <location>
        <begin position="191"/>
        <end position="210"/>
    </location>
</feature>
<reference evidence="7" key="1">
    <citation type="submission" date="2016-06" db="UniProtKB">
        <authorList>
            <consortium name="WormBaseParasite"/>
        </authorList>
    </citation>
    <scope>IDENTIFICATION</scope>
</reference>
<protein>
    <submittedName>
        <fullName evidence="7">EXS domain-containing protein</fullName>
    </submittedName>
</protein>
<dbReference type="GO" id="GO:0000822">
    <property type="term" value="F:inositol hexakisphosphate binding"/>
    <property type="evidence" value="ECO:0007669"/>
    <property type="project" value="TreeGrafter"/>
</dbReference>
<organism evidence="7">
    <name type="scientific">Schistocephalus solidus</name>
    <name type="common">Tapeworm</name>
    <dbReference type="NCBI Taxonomy" id="70667"/>
    <lineage>
        <taxon>Eukaryota</taxon>
        <taxon>Metazoa</taxon>
        <taxon>Spiralia</taxon>
        <taxon>Lophotrochozoa</taxon>
        <taxon>Platyhelminthes</taxon>
        <taxon>Cestoda</taxon>
        <taxon>Eucestoda</taxon>
        <taxon>Diphyllobothriidea</taxon>
        <taxon>Diphyllobothriidae</taxon>
        <taxon>Schistocephalus</taxon>
    </lineage>
</organism>
<dbReference type="PANTHER" id="PTHR10783">
    <property type="entry name" value="XENOTROPIC AND POLYTROPIC RETROVIRUS RECEPTOR 1-RELATED"/>
    <property type="match status" value="1"/>
</dbReference>
<dbReference type="WBParaSite" id="SSLN_0001966301-mRNA-1">
    <property type="protein sequence ID" value="SSLN_0001966301-mRNA-1"/>
    <property type="gene ID" value="SSLN_0001966301"/>
</dbReference>
<dbReference type="Pfam" id="PF03124">
    <property type="entry name" value="EXS"/>
    <property type="match status" value="1"/>
</dbReference>
<evidence type="ECO:0000256" key="5">
    <source>
        <dbReference type="SAM" id="MobiDB-lite"/>
    </source>
</evidence>
<keyword evidence="3" id="KW-1133">Transmembrane helix</keyword>
<feature type="compositionally biased region" description="Polar residues" evidence="5">
    <location>
        <begin position="603"/>
        <end position="621"/>
    </location>
</feature>
<evidence type="ECO:0000256" key="1">
    <source>
        <dbReference type="ARBA" id="ARBA00004141"/>
    </source>
</evidence>
<comment type="subcellular location">
    <subcellularLocation>
        <location evidence="1">Membrane</location>
        <topology evidence="1">Multi-pass membrane protein</topology>
    </subcellularLocation>
</comment>
<feature type="region of interest" description="Disordered" evidence="5">
    <location>
        <begin position="392"/>
        <end position="434"/>
    </location>
</feature>
<accession>A0A183TR45</accession>
<dbReference type="PROSITE" id="PS51380">
    <property type="entry name" value="EXS"/>
    <property type="match status" value="1"/>
</dbReference>
<dbReference type="AlphaFoldDB" id="A0A183TR45"/>
<feature type="region of interest" description="Disordered" evidence="5">
    <location>
        <begin position="569"/>
        <end position="621"/>
    </location>
</feature>
<keyword evidence="2" id="KW-0812">Transmembrane</keyword>